<dbReference type="PANTHER" id="PTHR39596">
    <property type="match status" value="1"/>
</dbReference>
<dbReference type="Proteomes" id="UP000324767">
    <property type="component" value="Unassembled WGS sequence"/>
</dbReference>
<dbReference type="OrthoDB" id="2426273at2759"/>
<gene>
    <name evidence="1" type="ORF">FRX48_00495</name>
</gene>
<sequence>MFGVMVKKVGPKTCIPSAGHPFCDWNVRAWTMLEATRGSRAIHLQCKDDRTISLTDILRKVHQEGAIDLAVLREDDEVVIWSPLNNRPGKSDVLKLWESQGQVNTAFLMSSAPRITTPSGYSWPPVTPYTRPQPRSADLGSNIRQYYTVRYPSYDGQGSFVARINTNPAGLISKWLVWDMDSETLSTYREEFYHRNKWSAHLAMNPHIHPGMDVYEQRDTAAACDLIAKFLNSGGKVRVLRPLAEDGITPYEGGSDRGEQYGLRAAICISGDDGEAWKWQGVFQWLESASAPRMGGEGDAHRVKLP</sequence>
<comment type="caution">
    <text evidence="1">The sequence shown here is derived from an EMBL/GenBank/DDBJ whole genome shotgun (WGS) entry which is preliminary data.</text>
</comment>
<proteinExistence type="predicted"/>
<dbReference type="AlphaFoldDB" id="A0A5M8Q324"/>
<dbReference type="PANTHER" id="PTHR39596:SF4">
    <property type="entry name" value="HET DOMAIN PROTEIN (AFU_ORTHOLOGUE AFUA_3G03140)-RELATED"/>
    <property type="match status" value="1"/>
</dbReference>
<reference evidence="1 2" key="1">
    <citation type="submission" date="2019-09" db="EMBL/GenBank/DDBJ databases">
        <title>The hologenome of the rock-dwelling lichen Lasallia pustulata.</title>
        <authorList>
            <person name="Greshake Tzovaras B."/>
            <person name="Segers F."/>
            <person name="Bicker A."/>
            <person name="Dal Grande F."/>
            <person name="Otte J."/>
            <person name="Hankeln T."/>
            <person name="Schmitt I."/>
            <person name="Ebersberger I."/>
        </authorList>
    </citation>
    <scope>NUCLEOTIDE SEQUENCE [LARGE SCALE GENOMIC DNA]</scope>
    <source>
        <strain evidence="1">A1-1</strain>
    </source>
</reference>
<organism evidence="1 2">
    <name type="scientific">Lasallia pustulata</name>
    <dbReference type="NCBI Taxonomy" id="136370"/>
    <lineage>
        <taxon>Eukaryota</taxon>
        <taxon>Fungi</taxon>
        <taxon>Dikarya</taxon>
        <taxon>Ascomycota</taxon>
        <taxon>Pezizomycotina</taxon>
        <taxon>Lecanoromycetes</taxon>
        <taxon>OSLEUM clade</taxon>
        <taxon>Umbilicariomycetidae</taxon>
        <taxon>Umbilicariales</taxon>
        <taxon>Umbilicariaceae</taxon>
        <taxon>Lasallia</taxon>
    </lineage>
</organism>
<dbReference type="EMBL" id="VXIT01000001">
    <property type="protein sequence ID" value="KAA6415777.1"/>
    <property type="molecule type" value="Genomic_DNA"/>
</dbReference>
<name>A0A5M8Q324_9LECA</name>
<evidence type="ECO:0000313" key="2">
    <source>
        <dbReference type="Proteomes" id="UP000324767"/>
    </source>
</evidence>
<accession>A0A5M8Q324</accession>
<evidence type="ECO:0000313" key="1">
    <source>
        <dbReference type="EMBL" id="KAA6415777.1"/>
    </source>
</evidence>
<protein>
    <submittedName>
        <fullName evidence="1">Uncharacterized protein</fullName>
    </submittedName>
</protein>